<dbReference type="AlphaFoldDB" id="A0A4R6LRX9"/>
<dbReference type="Pfam" id="PF10614">
    <property type="entry name" value="CsgF"/>
    <property type="match status" value="1"/>
</dbReference>
<dbReference type="InterPro" id="IPR018893">
    <property type="entry name" value="T8SS_CsgF"/>
</dbReference>
<evidence type="ECO:0000256" key="3">
    <source>
        <dbReference type="ARBA" id="ARBA00022729"/>
    </source>
</evidence>
<evidence type="ECO:0000256" key="2">
    <source>
        <dbReference type="ARBA" id="ARBA00014031"/>
    </source>
</evidence>
<dbReference type="Proteomes" id="UP000295064">
    <property type="component" value="Unassembled WGS sequence"/>
</dbReference>
<protein>
    <recommendedName>
        <fullName evidence="2">Curli production assembly/transport component CsgF</fullName>
    </recommendedName>
</protein>
<sequence length="139" mass="16038">MRRNKIIILTLVTILFWGGFASVQASQYTMSWSFRTFNNPNARQVAINTAEKQDGLVEEDEDPIERFKESFERRLMSTMQRELIDQITGEESVIEKSYQTENLDISVIEEPNGDVTLTITDLNTGETSIVTYSADDYYY</sequence>
<name>A0A4R6LRX9_9FIRM</name>
<evidence type="ECO:0000313" key="5">
    <source>
        <dbReference type="Proteomes" id="UP000295064"/>
    </source>
</evidence>
<organism evidence="4 5">
    <name type="scientific">Halanaerobium saccharolyticum</name>
    <dbReference type="NCBI Taxonomy" id="43595"/>
    <lineage>
        <taxon>Bacteria</taxon>
        <taxon>Bacillati</taxon>
        <taxon>Bacillota</taxon>
        <taxon>Clostridia</taxon>
        <taxon>Halanaerobiales</taxon>
        <taxon>Halanaerobiaceae</taxon>
        <taxon>Halanaerobium</taxon>
    </lineage>
</organism>
<keyword evidence="3" id="KW-0732">Signal</keyword>
<comment type="function">
    <text evidence="1">May be involved in the biogenesis of curli organelles.</text>
</comment>
<dbReference type="RefSeq" id="WP_133514836.1">
    <property type="nucleotide sequence ID" value="NZ_SNWX01000009.1"/>
</dbReference>
<reference evidence="4 5" key="1">
    <citation type="submission" date="2019-03" db="EMBL/GenBank/DDBJ databases">
        <title>Subsurface microbial communities from deep shales in Ohio and West Virginia, USA.</title>
        <authorList>
            <person name="Wrighton K."/>
        </authorList>
    </citation>
    <scope>NUCLEOTIDE SEQUENCE [LARGE SCALE GENOMIC DNA]</scope>
    <source>
        <strain evidence="4 5">MA284_T2</strain>
    </source>
</reference>
<evidence type="ECO:0000256" key="1">
    <source>
        <dbReference type="ARBA" id="ARBA00003989"/>
    </source>
</evidence>
<gene>
    <name evidence="4" type="ORF">DFR79_10923</name>
</gene>
<proteinExistence type="predicted"/>
<evidence type="ECO:0000313" key="4">
    <source>
        <dbReference type="EMBL" id="TDO91275.1"/>
    </source>
</evidence>
<accession>A0A4R6LRX9</accession>
<dbReference type="OrthoDB" id="2129529at2"/>
<dbReference type="EMBL" id="SNWX01000009">
    <property type="protein sequence ID" value="TDO91275.1"/>
    <property type="molecule type" value="Genomic_DNA"/>
</dbReference>
<comment type="caution">
    <text evidence="4">The sequence shown here is derived from an EMBL/GenBank/DDBJ whole genome shotgun (WGS) entry which is preliminary data.</text>
</comment>